<keyword evidence="9" id="KW-1185">Reference proteome</keyword>
<dbReference type="VEuPathDB" id="FungiDB:SeMB42_g04452"/>
<dbReference type="SMART" id="SM00822">
    <property type="entry name" value="PKS_KR"/>
    <property type="match status" value="1"/>
</dbReference>
<dbReference type="GO" id="GO:0016491">
    <property type="term" value="F:oxidoreductase activity"/>
    <property type="evidence" value="ECO:0007669"/>
    <property type="project" value="UniProtKB-KW"/>
</dbReference>
<gene>
    <name evidence="8" type="ORF">SeMB42_g04452</name>
</gene>
<dbReference type="PANTHER" id="PTHR43391">
    <property type="entry name" value="RETINOL DEHYDROGENASE-RELATED"/>
    <property type="match status" value="1"/>
</dbReference>
<dbReference type="SUPFAM" id="SSF51735">
    <property type="entry name" value="NAD(P)-binding Rossmann-fold domains"/>
    <property type="match status" value="1"/>
</dbReference>
<evidence type="ECO:0000256" key="4">
    <source>
        <dbReference type="RuleBase" id="RU000363"/>
    </source>
</evidence>
<dbReference type="Gene3D" id="3.40.50.720">
    <property type="entry name" value="NAD(P)-binding Rossmann-like Domain"/>
    <property type="match status" value="1"/>
</dbReference>
<keyword evidence="6" id="KW-0812">Transmembrane</keyword>
<dbReference type="EMBL" id="QEAN01000180">
    <property type="protein sequence ID" value="TPX44077.1"/>
    <property type="molecule type" value="Genomic_DNA"/>
</dbReference>
<evidence type="ECO:0000313" key="8">
    <source>
        <dbReference type="EMBL" id="TPX44077.1"/>
    </source>
</evidence>
<evidence type="ECO:0000256" key="5">
    <source>
        <dbReference type="SAM" id="MobiDB-lite"/>
    </source>
</evidence>
<dbReference type="InterPro" id="IPR036291">
    <property type="entry name" value="NAD(P)-bd_dom_sf"/>
</dbReference>
<dbReference type="InterPro" id="IPR002347">
    <property type="entry name" value="SDR_fam"/>
</dbReference>
<evidence type="ECO:0000256" key="6">
    <source>
        <dbReference type="SAM" id="Phobius"/>
    </source>
</evidence>
<organism evidence="8 9">
    <name type="scientific">Synchytrium endobioticum</name>
    <dbReference type="NCBI Taxonomy" id="286115"/>
    <lineage>
        <taxon>Eukaryota</taxon>
        <taxon>Fungi</taxon>
        <taxon>Fungi incertae sedis</taxon>
        <taxon>Chytridiomycota</taxon>
        <taxon>Chytridiomycota incertae sedis</taxon>
        <taxon>Chytridiomycetes</taxon>
        <taxon>Synchytriales</taxon>
        <taxon>Synchytriaceae</taxon>
        <taxon>Synchytrium</taxon>
    </lineage>
</organism>
<reference evidence="8 9" key="1">
    <citation type="journal article" date="2019" name="Sci. Rep.">
        <title>Comparative genomics of chytrid fungi reveal insights into the obligate biotrophic and pathogenic lifestyle of Synchytrium endobioticum.</title>
        <authorList>
            <person name="van de Vossenberg B.T.L.H."/>
            <person name="Warris S."/>
            <person name="Nguyen H.D.T."/>
            <person name="van Gent-Pelzer M.P.E."/>
            <person name="Joly D.L."/>
            <person name="van de Geest H.C."/>
            <person name="Bonants P.J.M."/>
            <person name="Smith D.S."/>
            <person name="Levesque C.A."/>
            <person name="van der Lee T.A.J."/>
        </authorList>
    </citation>
    <scope>NUCLEOTIDE SEQUENCE [LARGE SCALE GENOMIC DNA]</scope>
    <source>
        <strain evidence="8 9">MB42</strain>
    </source>
</reference>
<dbReference type="InterPro" id="IPR057326">
    <property type="entry name" value="KR_dom"/>
</dbReference>
<dbReference type="STRING" id="286115.A0A507CXY1"/>
<evidence type="ECO:0000256" key="3">
    <source>
        <dbReference type="ARBA" id="ARBA00023002"/>
    </source>
</evidence>
<dbReference type="PANTHER" id="PTHR43391:SF14">
    <property type="entry name" value="DEHYDROGENASE_REDUCTASE SDR FAMILY PROTEIN 7-LIKE"/>
    <property type="match status" value="1"/>
</dbReference>
<dbReference type="PRINTS" id="PR00081">
    <property type="entry name" value="GDHRDH"/>
</dbReference>
<feature type="region of interest" description="Disordered" evidence="5">
    <location>
        <begin position="285"/>
        <end position="304"/>
    </location>
</feature>
<sequence>MCRTGCERAWTRQAPIQYPHPLEIDRSPSCTEPQSASRGPHPVEQLMPMSAAYTIAAALLSSLILYRFLKAVSHQTRLQGQSVLVIGASDGIGRAIAHLYAKRHSNLVLVARRHAVLEQVASECTALGCADVACIALDVSVESNVVRLREEVGRSMAGVDVLVLCVGVLGVKLFEEISPADACHMADKMMSVNVLAPIFISAYFLDMLKLSKGRIIIVSSTAGVLPAPSRAVYAASKYALNGFFKSLRIEIAKNGVSITIASPGTVDTDFRSKALDATCGSTIPSRLSTKDSAPPRRKKVEPAKVTPDAAAKYIVEAADRRDREIVFPWFYKIAMIISAIWPSFTDLLAKVKYGIK</sequence>
<evidence type="ECO:0000313" key="9">
    <source>
        <dbReference type="Proteomes" id="UP000317494"/>
    </source>
</evidence>
<keyword evidence="6" id="KW-0472">Membrane</keyword>
<comment type="caution">
    <text evidence="8">The sequence shown here is derived from an EMBL/GenBank/DDBJ whole genome shotgun (WGS) entry which is preliminary data.</text>
</comment>
<dbReference type="InterPro" id="IPR020904">
    <property type="entry name" value="Sc_DH/Rdtase_CS"/>
</dbReference>
<protein>
    <recommendedName>
        <fullName evidence="7">Ketoreductase domain-containing protein</fullName>
    </recommendedName>
</protein>
<dbReference type="PRINTS" id="PR00080">
    <property type="entry name" value="SDRFAMILY"/>
</dbReference>
<evidence type="ECO:0000259" key="7">
    <source>
        <dbReference type="SMART" id="SM00822"/>
    </source>
</evidence>
<evidence type="ECO:0000256" key="1">
    <source>
        <dbReference type="ARBA" id="ARBA00006484"/>
    </source>
</evidence>
<dbReference type="PROSITE" id="PS00061">
    <property type="entry name" value="ADH_SHORT"/>
    <property type="match status" value="1"/>
</dbReference>
<feature type="transmembrane region" description="Helical" evidence="6">
    <location>
        <begin position="50"/>
        <end position="69"/>
    </location>
</feature>
<dbReference type="Proteomes" id="UP000317494">
    <property type="component" value="Unassembled WGS sequence"/>
</dbReference>
<feature type="compositionally biased region" description="Polar residues" evidence="5">
    <location>
        <begin position="28"/>
        <end position="37"/>
    </location>
</feature>
<dbReference type="AlphaFoldDB" id="A0A507CXY1"/>
<feature type="region of interest" description="Disordered" evidence="5">
    <location>
        <begin position="20"/>
        <end position="43"/>
    </location>
</feature>
<keyword evidence="6" id="KW-1133">Transmembrane helix</keyword>
<proteinExistence type="inferred from homology"/>
<name>A0A507CXY1_9FUNG</name>
<comment type="similarity">
    <text evidence="1 4">Belongs to the short-chain dehydrogenases/reductases (SDR) family.</text>
</comment>
<accession>A0A507CXY1</accession>
<dbReference type="GO" id="GO:0005829">
    <property type="term" value="C:cytosol"/>
    <property type="evidence" value="ECO:0007669"/>
    <property type="project" value="TreeGrafter"/>
</dbReference>
<feature type="transmembrane region" description="Helical" evidence="6">
    <location>
        <begin position="329"/>
        <end position="349"/>
    </location>
</feature>
<keyword evidence="2" id="KW-0521">NADP</keyword>
<feature type="domain" description="Ketoreductase" evidence="7">
    <location>
        <begin position="81"/>
        <end position="264"/>
    </location>
</feature>
<keyword evidence="3" id="KW-0560">Oxidoreductase</keyword>
<evidence type="ECO:0000256" key="2">
    <source>
        <dbReference type="ARBA" id="ARBA00022857"/>
    </source>
</evidence>
<dbReference type="Pfam" id="PF00106">
    <property type="entry name" value="adh_short"/>
    <property type="match status" value="1"/>
</dbReference>